<evidence type="ECO:0000313" key="2">
    <source>
        <dbReference type="Proteomes" id="UP000177515"/>
    </source>
</evidence>
<proteinExistence type="predicted"/>
<dbReference type="Proteomes" id="UP000177515">
    <property type="component" value="Chromosome 2"/>
</dbReference>
<dbReference type="RefSeq" id="WP_071018281.1">
    <property type="nucleotide sequence ID" value="NZ_CP017755.1"/>
</dbReference>
<keyword evidence="2" id="KW-1185">Reference proteome</keyword>
<evidence type="ECO:0000313" key="1">
    <source>
        <dbReference type="EMBL" id="AOZ10296.1"/>
    </source>
</evidence>
<reference evidence="1 2" key="1">
    <citation type="submission" date="2016-10" db="EMBL/GenBank/DDBJ databases">
        <title>Complete genome sequences of three Cupriavidus strains isolated from various Malaysian environments.</title>
        <authorList>
            <person name="Abdullah A.A.-A."/>
            <person name="Shafie N.A.H."/>
            <person name="Lau N.S."/>
        </authorList>
    </citation>
    <scope>NUCLEOTIDE SEQUENCE [LARGE SCALE GENOMIC DNA]</scope>
    <source>
        <strain evidence="1 2">USMAA1020</strain>
    </source>
</reference>
<gene>
    <name evidence="1" type="ORF">BKK80_32345</name>
</gene>
<accession>A0ABN4TYX1</accession>
<sequence length="80" mass="9106">MPIATFVLPLYCREQRVAWLHVSPILSEQDAIRDVGVDRQPRRDGTTAGQRDAALPRAASASLLIPVQEYFRFPLLFLQR</sequence>
<dbReference type="EMBL" id="CP017755">
    <property type="protein sequence ID" value="AOZ10296.1"/>
    <property type="molecule type" value="Genomic_DNA"/>
</dbReference>
<organism evidence="1 2">
    <name type="scientific">Cupriavidus malaysiensis</name>
    <dbReference type="NCBI Taxonomy" id="367825"/>
    <lineage>
        <taxon>Bacteria</taxon>
        <taxon>Pseudomonadati</taxon>
        <taxon>Pseudomonadota</taxon>
        <taxon>Betaproteobacteria</taxon>
        <taxon>Burkholderiales</taxon>
        <taxon>Burkholderiaceae</taxon>
        <taxon>Cupriavidus</taxon>
    </lineage>
</organism>
<name>A0ABN4TYX1_9BURK</name>
<protein>
    <submittedName>
        <fullName evidence="1">Uncharacterized protein</fullName>
    </submittedName>
</protein>